<evidence type="ECO:0000256" key="1">
    <source>
        <dbReference type="ARBA" id="ARBA00022574"/>
    </source>
</evidence>
<dbReference type="PROSITE" id="PS50082">
    <property type="entry name" value="WD_REPEATS_2"/>
    <property type="match status" value="3"/>
</dbReference>
<protein>
    <submittedName>
        <fullName evidence="5">WD40 repeat domain-containing protein</fullName>
    </submittedName>
</protein>
<evidence type="ECO:0000256" key="2">
    <source>
        <dbReference type="ARBA" id="ARBA00022737"/>
    </source>
</evidence>
<keyword evidence="4" id="KW-0472">Membrane</keyword>
<dbReference type="SUPFAM" id="SSF50978">
    <property type="entry name" value="WD40 repeat-like"/>
    <property type="match status" value="1"/>
</dbReference>
<dbReference type="PROSITE" id="PS50294">
    <property type="entry name" value="WD_REPEATS_REGION"/>
    <property type="match status" value="2"/>
</dbReference>
<keyword evidence="4" id="KW-0812">Transmembrane</keyword>
<keyword evidence="1 3" id="KW-0853">WD repeat</keyword>
<evidence type="ECO:0000313" key="5">
    <source>
        <dbReference type="EMBL" id="MCP2727082.1"/>
    </source>
</evidence>
<evidence type="ECO:0000256" key="4">
    <source>
        <dbReference type="SAM" id="Phobius"/>
    </source>
</evidence>
<keyword evidence="2" id="KW-0677">Repeat</keyword>
<feature type="transmembrane region" description="Helical" evidence="4">
    <location>
        <begin position="82"/>
        <end position="101"/>
    </location>
</feature>
<feature type="repeat" description="WD" evidence="3">
    <location>
        <begin position="272"/>
        <end position="313"/>
    </location>
</feature>
<feature type="transmembrane region" description="Helical" evidence="4">
    <location>
        <begin position="121"/>
        <end position="140"/>
    </location>
</feature>
<name>A0AAE3KQ95_9CYAN</name>
<dbReference type="InterPro" id="IPR015943">
    <property type="entry name" value="WD40/YVTN_repeat-like_dom_sf"/>
</dbReference>
<dbReference type="PRINTS" id="PR00320">
    <property type="entry name" value="GPROTEINBRPT"/>
</dbReference>
<dbReference type="Gene3D" id="2.130.10.10">
    <property type="entry name" value="YVTN repeat-like/Quinoprotein amine dehydrogenase"/>
    <property type="match status" value="2"/>
</dbReference>
<dbReference type="Proteomes" id="UP001204953">
    <property type="component" value="Unassembled WGS sequence"/>
</dbReference>
<dbReference type="AlphaFoldDB" id="A0AAE3KQ95"/>
<feature type="repeat" description="WD" evidence="3">
    <location>
        <begin position="314"/>
        <end position="354"/>
    </location>
</feature>
<dbReference type="EMBL" id="JAMZMM010000006">
    <property type="protein sequence ID" value="MCP2727082.1"/>
    <property type="molecule type" value="Genomic_DNA"/>
</dbReference>
<dbReference type="InterPro" id="IPR036322">
    <property type="entry name" value="WD40_repeat_dom_sf"/>
</dbReference>
<gene>
    <name evidence="5" type="ORF">NJ959_01150</name>
</gene>
<dbReference type="InterPro" id="IPR001680">
    <property type="entry name" value="WD40_rpt"/>
</dbReference>
<dbReference type="RefSeq" id="WP_254009900.1">
    <property type="nucleotide sequence ID" value="NZ_JAMZMM010000006.1"/>
</dbReference>
<dbReference type="Pfam" id="PF00400">
    <property type="entry name" value="WD40"/>
    <property type="match status" value="3"/>
</dbReference>
<evidence type="ECO:0000256" key="3">
    <source>
        <dbReference type="PROSITE-ProRule" id="PRU00221"/>
    </source>
</evidence>
<keyword evidence="4" id="KW-1133">Transmembrane helix</keyword>
<comment type="caution">
    <text evidence="5">The sequence shown here is derived from an EMBL/GenBank/DDBJ whole genome shotgun (WGS) entry which is preliminary data.</text>
</comment>
<dbReference type="PROSITE" id="PS00678">
    <property type="entry name" value="WD_REPEATS_1"/>
    <property type="match status" value="2"/>
</dbReference>
<feature type="repeat" description="WD" evidence="3">
    <location>
        <begin position="240"/>
        <end position="271"/>
    </location>
</feature>
<organism evidence="5 6">
    <name type="scientific">Limnofasciculus baicalensis BBK-W-15</name>
    <dbReference type="NCBI Taxonomy" id="2699891"/>
    <lineage>
        <taxon>Bacteria</taxon>
        <taxon>Bacillati</taxon>
        <taxon>Cyanobacteriota</taxon>
        <taxon>Cyanophyceae</taxon>
        <taxon>Coleofasciculales</taxon>
        <taxon>Coleofasciculaceae</taxon>
        <taxon>Limnofasciculus</taxon>
        <taxon>Limnofasciculus baicalensis</taxon>
    </lineage>
</organism>
<dbReference type="SMART" id="SM00320">
    <property type="entry name" value="WD40"/>
    <property type="match status" value="3"/>
</dbReference>
<dbReference type="InterPro" id="IPR020472">
    <property type="entry name" value="WD40_PAC1"/>
</dbReference>
<proteinExistence type="predicted"/>
<reference evidence="5" key="1">
    <citation type="submission" date="2022-06" db="EMBL/GenBank/DDBJ databases">
        <title>New cyanobacteria of genus Symplocastrum in benthos of Lake Baikal.</title>
        <authorList>
            <person name="Sorokovikova E."/>
            <person name="Tikhonova I."/>
            <person name="Krasnopeev A."/>
            <person name="Evseev P."/>
            <person name="Gladkikh A."/>
            <person name="Belykh O."/>
        </authorList>
    </citation>
    <scope>NUCLEOTIDE SEQUENCE</scope>
    <source>
        <strain evidence="5">BBK-W-15</strain>
    </source>
</reference>
<dbReference type="InterPro" id="IPR019775">
    <property type="entry name" value="WD40_repeat_CS"/>
</dbReference>
<keyword evidence="6" id="KW-1185">Reference proteome</keyword>
<sequence length="540" mass="59700">MKLLPYDSFTIQTRDPLPLILQRLNTKVEAPRIRFGFSHHHALYQGTVSEGEFKITRIINYRNSFLPIIRGSFEQQPDGTTIIHITMGLHPFVMAFLWFWYLTWYSGSIPIVFIGGMPSIIAVPLIGLPILILAAFWYGFWFEADRSRREVTEIILGEIGLENNEGDRKNSTWLRKIAQGIGIVLFVAITFTILRISFLPFLSVETKEITHPCQSEQTHSPYCDFSLIRTITNHPSASVIAISADSRTLVSGGDDKAIKVWDIATGKLQKTLQSDSGKVLSLAISHDGKTVVSGSGDRMVRVWNITTGKRQAIFKGHDNDVTSIAISEDGKTIASGSWGLIEVWDLATGKLKFTLPDDTLKKKVTIGFITIDNEPSRTGIVEISEDGKTAIIVNYNNMVEVWDLTTGKLQNSFKEGFGSNLSANLSSDGKVAVIQYQTYNHGGKTKVWDLTTGKEKASRSVTASSINAIPMTLNKDKMIGSSNKAIQVWNLNTAKLEASIDTGLLSNIAISLDSKTLVGITGDPSLMDAQIKVWQRKGDK</sequence>
<dbReference type="PANTHER" id="PTHR19848:SF8">
    <property type="entry name" value="F-BOX AND WD REPEAT DOMAIN CONTAINING 7"/>
    <property type="match status" value="1"/>
</dbReference>
<feature type="transmembrane region" description="Helical" evidence="4">
    <location>
        <begin position="177"/>
        <end position="202"/>
    </location>
</feature>
<evidence type="ECO:0000313" key="6">
    <source>
        <dbReference type="Proteomes" id="UP001204953"/>
    </source>
</evidence>
<accession>A0AAE3KQ95</accession>
<dbReference type="PANTHER" id="PTHR19848">
    <property type="entry name" value="WD40 REPEAT PROTEIN"/>
    <property type="match status" value="1"/>
</dbReference>
<dbReference type="CDD" id="cd00200">
    <property type="entry name" value="WD40"/>
    <property type="match status" value="1"/>
</dbReference>